<protein>
    <submittedName>
        <fullName evidence="1">Uncharacterized protein</fullName>
    </submittedName>
</protein>
<dbReference type="AlphaFoldDB" id="A0A2S4Q206"/>
<sequence>MSGTKLEPATNWVSVIVPTVPASIRTLQGKVEVNKSMLADEIERVSSVRPSFVKLHGHNNPAATHRTWMALFAKAPRPGFRVFDESGLVMLRKKKKSLEFFKRCNGHHSSKNCSRASSCGNCGSTMHIKDFCMAATKCKNCGRPHCSDSCRCLARPTRSRIPTEERLKSFGQAGEREFQAVTRAKEAELKAATVKECVPDVASSQNIDSTCSGTQASTVEVSKVDAMRL</sequence>
<accession>A0A2S4Q206</accession>
<keyword evidence="2" id="KW-1185">Reference proteome</keyword>
<reference evidence="1 2" key="1">
    <citation type="submission" date="2017-10" db="EMBL/GenBank/DDBJ databases">
        <title>Development of genomic resources for the powdery mildew, Erysiphe pulchra.</title>
        <authorList>
            <person name="Wadl P.A."/>
            <person name="Mack B.M."/>
            <person name="Moore G."/>
            <person name="Beltz S.B."/>
        </authorList>
    </citation>
    <scope>NUCLEOTIDE SEQUENCE [LARGE SCALE GENOMIC DNA]</scope>
    <source>
        <strain evidence="1">Cflorida</strain>
    </source>
</reference>
<gene>
    <name evidence="1" type="ORF">EPUL_000737</name>
</gene>
<dbReference type="Proteomes" id="UP000237438">
    <property type="component" value="Unassembled WGS sequence"/>
</dbReference>
<evidence type="ECO:0000313" key="1">
    <source>
        <dbReference type="EMBL" id="POS88324.1"/>
    </source>
</evidence>
<dbReference type="EMBL" id="PEDP01000009">
    <property type="protein sequence ID" value="POS88324.1"/>
    <property type="molecule type" value="Genomic_DNA"/>
</dbReference>
<name>A0A2S4Q206_9PEZI</name>
<comment type="caution">
    <text evidence="1">The sequence shown here is derived from an EMBL/GenBank/DDBJ whole genome shotgun (WGS) entry which is preliminary data.</text>
</comment>
<evidence type="ECO:0000313" key="2">
    <source>
        <dbReference type="Proteomes" id="UP000237438"/>
    </source>
</evidence>
<organism evidence="1 2">
    <name type="scientific">Erysiphe pulchra</name>
    <dbReference type="NCBI Taxonomy" id="225359"/>
    <lineage>
        <taxon>Eukaryota</taxon>
        <taxon>Fungi</taxon>
        <taxon>Dikarya</taxon>
        <taxon>Ascomycota</taxon>
        <taxon>Pezizomycotina</taxon>
        <taxon>Leotiomycetes</taxon>
        <taxon>Erysiphales</taxon>
        <taxon>Erysiphaceae</taxon>
        <taxon>Erysiphe</taxon>
    </lineage>
</organism>
<proteinExistence type="predicted"/>
<dbReference type="OrthoDB" id="3611560at2759"/>